<reference evidence="6 7" key="1">
    <citation type="submission" date="2020-08" db="EMBL/GenBank/DDBJ databases">
        <title>Genome public.</title>
        <authorList>
            <person name="Liu C."/>
            <person name="Sun Q."/>
        </authorList>
    </citation>
    <scope>NUCLEOTIDE SEQUENCE [LARGE SCALE GENOMIC DNA]</scope>
    <source>
        <strain evidence="6 7">NSJ-43</strain>
    </source>
</reference>
<dbReference type="PRINTS" id="PR00039">
    <property type="entry name" value="HTHLYSR"/>
</dbReference>
<dbReference type="Pfam" id="PF00126">
    <property type="entry name" value="HTH_1"/>
    <property type="match status" value="1"/>
</dbReference>
<dbReference type="CDD" id="cd05466">
    <property type="entry name" value="PBP2_LTTR_substrate"/>
    <property type="match status" value="1"/>
</dbReference>
<protein>
    <submittedName>
        <fullName evidence="6">LysR family transcriptional regulator</fullName>
    </submittedName>
</protein>
<dbReference type="Pfam" id="PF03466">
    <property type="entry name" value="LysR_substrate"/>
    <property type="match status" value="1"/>
</dbReference>
<dbReference type="SUPFAM" id="SSF46785">
    <property type="entry name" value="Winged helix' DNA-binding domain"/>
    <property type="match status" value="1"/>
</dbReference>
<dbReference type="EMBL" id="JACOPD010000002">
    <property type="protein sequence ID" value="MBC5680091.1"/>
    <property type="molecule type" value="Genomic_DNA"/>
</dbReference>
<keyword evidence="4" id="KW-0804">Transcription</keyword>
<accession>A0ABR7G002</accession>
<gene>
    <name evidence="6" type="ORF">H8S01_03820</name>
</gene>
<organism evidence="6 7">
    <name type="scientific">Lachnospira hominis</name>
    <name type="common">ex Liu et al. 2021</name>
    <dbReference type="NCBI Taxonomy" id="2763051"/>
    <lineage>
        <taxon>Bacteria</taxon>
        <taxon>Bacillati</taxon>
        <taxon>Bacillota</taxon>
        <taxon>Clostridia</taxon>
        <taxon>Lachnospirales</taxon>
        <taxon>Lachnospiraceae</taxon>
        <taxon>Lachnospira</taxon>
    </lineage>
</organism>
<dbReference type="PANTHER" id="PTHR30126">
    <property type="entry name" value="HTH-TYPE TRANSCRIPTIONAL REGULATOR"/>
    <property type="match status" value="1"/>
</dbReference>
<dbReference type="Gene3D" id="3.40.190.290">
    <property type="match status" value="1"/>
</dbReference>
<dbReference type="PANTHER" id="PTHR30126:SF64">
    <property type="entry name" value="HTH-TYPE TRANSCRIPTIONAL REGULATOR CITR"/>
    <property type="match status" value="1"/>
</dbReference>
<feature type="domain" description="HTH lysR-type" evidence="5">
    <location>
        <begin position="10"/>
        <end position="61"/>
    </location>
</feature>
<name>A0ABR7G002_9FIRM</name>
<evidence type="ECO:0000259" key="5">
    <source>
        <dbReference type="PROSITE" id="PS50931"/>
    </source>
</evidence>
<evidence type="ECO:0000256" key="4">
    <source>
        <dbReference type="ARBA" id="ARBA00023163"/>
    </source>
</evidence>
<evidence type="ECO:0000256" key="3">
    <source>
        <dbReference type="ARBA" id="ARBA00023125"/>
    </source>
</evidence>
<evidence type="ECO:0000313" key="7">
    <source>
        <dbReference type="Proteomes" id="UP000628463"/>
    </source>
</evidence>
<comment type="caution">
    <text evidence="6">The sequence shown here is derived from an EMBL/GenBank/DDBJ whole genome shotgun (WGS) entry which is preliminary data.</text>
</comment>
<dbReference type="InterPro" id="IPR036388">
    <property type="entry name" value="WH-like_DNA-bd_sf"/>
</dbReference>
<evidence type="ECO:0000256" key="2">
    <source>
        <dbReference type="ARBA" id="ARBA00023015"/>
    </source>
</evidence>
<dbReference type="InterPro" id="IPR005119">
    <property type="entry name" value="LysR_subst-bd"/>
</dbReference>
<sequence>MNPANIPLYHIFLTVARSSSISGAAKSLYISQPAVSKSIKKLEESLGVSLIKRSSKGITLTNEGNILYRYLHSAFETISAGEDTLRHIHELGIGHIRIGVSSTLCKHILLPCLKDFLTEYPHMQITISCQSTSHTIELIENNEIDIGLIARPDSAKKLDYICAGQIHDIFVSSPQYAKGLIERENISSNDIINNSNLILLDKNNLTRKFINNYLSSWEISSDTAMEVNSMELLIDFVKTGLGVGCIIKEFIKEELNNKSLIQIKTPSTIKPRQICFAYSKSLPSDSACTSLINFLKSRTFY</sequence>
<dbReference type="InterPro" id="IPR000847">
    <property type="entry name" value="LysR_HTH_N"/>
</dbReference>
<dbReference type="Proteomes" id="UP000628463">
    <property type="component" value="Unassembled WGS sequence"/>
</dbReference>
<evidence type="ECO:0000313" key="6">
    <source>
        <dbReference type="EMBL" id="MBC5680091.1"/>
    </source>
</evidence>
<comment type="similarity">
    <text evidence="1">Belongs to the LysR transcriptional regulatory family.</text>
</comment>
<dbReference type="RefSeq" id="WP_186836234.1">
    <property type="nucleotide sequence ID" value="NZ_JACOPD010000002.1"/>
</dbReference>
<keyword evidence="2" id="KW-0805">Transcription regulation</keyword>
<keyword evidence="7" id="KW-1185">Reference proteome</keyword>
<dbReference type="InterPro" id="IPR036390">
    <property type="entry name" value="WH_DNA-bd_sf"/>
</dbReference>
<dbReference type="PROSITE" id="PS50931">
    <property type="entry name" value="HTH_LYSR"/>
    <property type="match status" value="1"/>
</dbReference>
<evidence type="ECO:0000256" key="1">
    <source>
        <dbReference type="ARBA" id="ARBA00009437"/>
    </source>
</evidence>
<proteinExistence type="inferred from homology"/>
<dbReference type="SUPFAM" id="SSF53850">
    <property type="entry name" value="Periplasmic binding protein-like II"/>
    <property type="match status" value="1"/>
</dbReference>
<keyword evidence="3" id="KW-0238">DNA-binding</keyword>
<dbReference type="Gene3D" id="1.10.10.10">
    <property type="entry name" value="Winged helix-like DNA-binding domain superfamily/Winged helix DNA-binding domain"/>
    <property type="match status" value="1"/>
</dbReference>